<keyword evidence="5" id="KW-0862">Zinc</keyword>
<evidence type="ECO:0000259" key="13">
    <source>
        <dbReference type="PROSITE" id="PS51843"/>
    </source>
</evidence>
<name>A0ABR1DPW6_NECAM</name>
<dbReference type="InterPro" id="IPR035500">
    <property type="entry name" value="NHR-like_dom_sf"/>
</dbReference>
<dbReference type="SUPFAM" id="SSF48508">
    <property type="entry name" value="Nuclear receptor ligand-binding domain"/>
    <property type="match status" value="1"/>
</dbReference>
<feature type="domain" description="NR LBD" evidence="13">
    <location>
        <begin position="372"/>
        <end position="628"/>
    </location>
</feature>
<dbReference type="InterPro" id="IPR013088">
    <property type="entry name" value="Znf_NHR/GATA"/>
</dbReference>
<dbReference type="PROSITE" id="PS51843">
    <property type="entry name" value="NR_LBD"/>
    <property type="match status" value="1"/>
</dbReference>
<keyword evidence="3" id="KW-0479">Metal-binding</keyword>
<protein>
    <recommendedName>
        <fullName evidence="16">Ubiquitin--protein ligase</fullName>
    </recommendedName>
</protein>
<feature type="domain" description="Nuclear receptor" evidence="12">
    <location>
        <begin position="256"/>
        <end position="332"/>
    </location>
</feature>
<comment type="similarity">
    <text evidence="2">Belongs to the nuclear hormone receptor family.</text>
</comment>
<dbReference type="InterPro" id="IPR000536">
    <property type="entry name" value="Nucl_hrmn_rcpt_lig-bd"/>
</dbReference>
<keyword evidence="8" id="KW-0804">Transcription</keyword>
<evidence type="ECO:0000256" key="8">
    <source>
        <dbReference type="ARBA" id="ARBA00023163"/>
    </source>
</evidence>
<dbReference type="InterPro" id="IPR000608">
    <property type="entry name" value="UBC"/>
</dbReference>
<dbReference type="SUPFAM" id="SSF54495">
    <property type="entry name" value="UBC-like"/>
    <property type="match status" value="1"/>
</dbReference>
<evidence type="ECO:0000256" key="1">
    <source>
        <dbReference type="ARBA" id="ARBA00004123"/>
    </source>
</evidence>
<dbReference type="Pfam" id="PF00179">
    <property type="entry name" value="UQ_con"/>
    <property type="match status" value="1"/>
</dbReference>
<evidence type="ECO:0000256" key="5">
    <source>
        <dbReference type="ARBA" id="ARBA00022833"/>
    </source>
</evidence>
<dbReference type="InterPro" id="IPR049636">
    <property type="entry name" value="HNF4-like_DBD"/>
</dbReference>
<keyword evidence="7" id="KW-0238">DNA-binding</keyword>
<evidence type="ECO:0000256" key="10">
    <source>
        <dbReference type="ARBA" id="ARBA00023242"/>
    </source>
</evidence>
<dbReference type="CDD" id="cd06960">
    <property type="entry name" value="NR_DBD_HNF4A"/>
    <property type="match status" value="1"/>
</dbReference>
<comment type="caution">
    <text evidence="14">The sequence shown here is derived from an EMBL/GenBank/DDBJ whole genome shotgun (WGS) entry which is preliminary data.</text>
</comment>
<gene>
    <name evidence="14" type="primary">Necator_chrIV.g16403</name>
    <name evidence="14" type="ORF">RB195_003107</name>
</gene>
<dbReference type="InterPro" id="IPR001628">
    <property type="entry name" value="Znf_hrmn_rcpt"/>
</dbReference>
<dbReference type="EMBL" id="JAVFWL010000004">
    <property type="protein sequence ID" value="KAK6751511.1"/>
    <property type="molecule type" value="Genomic_DNA"/>
</dbReference>
<reference evidence="14 15" key="1">
    <citation type="submission" date="2023-08" db="EMBL/GenBank/DDBJ databases">
        <title>A Necator americanus chromosomal reference genome.</title>
        <authorList>
            <person name="Ilik V."/>
            <person name="Petrzelkova K.J."/>
            <person name="Pardy F."/>
            <person name="Fuh T."/>
            <person name="Niatou-Singa F.S."/>
            <person name="Gouil Q."/>
            <person name="Baker L."/>
            <person name="Ritchie M.E."/>
            <person name="Jex A.R."/>
            <person name="Gazzola D."/>
            <person name="Li H."/>
            <person name="Toshio Fujiwara R."/>
            <person name="Zhan B."/>
            <person name="Aroian R.V."/>
            <person name="Pafco B."/>
            <person name="Schwarz E.M."/>
        </authorList>
    </citation>
    <scope>NUCLEOTIDE SEQUENCE [LARGE SCALE GENOMIC DNA]</scope>
    <source>
        <strain evidence="14 15">Aroian</strain>
        <tissue evidence="14">Whole animal</tissue>
    </source>
</reference>
<dbReference type="PROSITE" id="PS50127">
    <property type="entry name" value="UBC_2"/>
    <property type="match status" value="1"/>
</dbReference>
<evidence type="ECO:0000313" key="15">
    <source>
        <dbReference type="Proteomes" id="UP001303046"/>
    </source>
</evidence>
<dbReference type="SMART" id="SM00399">
    <property type="entry name" value="ZnF_C4"/>
    <property type="match status" value="1"/>
</dbReference>
<evidence type="ECO:0000256" key="9">
    <source>
        <dbReference type="ARBA" id="ARBA00023170"/>
    </source>
</evidence>
<evidence type="ECO:0000259" key="11">
    <source>
        <dbReference type="PROSITE" id="PS50127"/>
    </source>
</evidence>
<dbReference type="Gene3D" id="3.10.110.10">
    <property type="entry name" value="Ubiquitin Conjugating Enzyme"/>
    <property type="match status" value="1"/>
</dbReference>
<evidence type="ECO:0000259" key="12">
    <source>
        <dbReference type="PROSITE" id="PS51030"/>
    </source>
</evidence>
<dbReference type="PROSITE" id="PS51030">
    <property type="entry name" value="NUCLEAR_REC_DBD_2"/>
    <property type="match status" value="1"/>
</dbReference>
<keyword evidence="4" id="KW-0863">Zinc-finger</keyword>
<dbReference type="PANTHER" id="PTHR46011:SF16">
    <property type="entry name" value="NUCLEAR HORMONE RECEPTOR FAMILY MEMBER NHR-66"/>
    <property type="match status" value="1"/>
</dbReference>
<comment type="subcellular location">
    <subcellularLocation>
        <location evidence="1">Nucleus</location>
    </subcellularLocation>
</comment>
<sequence>MGDYSWIFLALSVRDDKRMHLGSLAFIGEMEVLLVPARETRRTARVQMSNCYLGFSKAEHAELETQTKNSIVSGMDETTDLLATIRNQTSTISTLPSTSYSSHSSGSSCTQQMVSLDMSLPLLQAQSLQHLVVQNVSVDNLTTDTSRSQFAERDTVLRSAAAATTHKFAVVKHELLNINEQSEVEENVEMGTNVPKSFQSAALGTCYKRRAKRVDFQTFKRRKTDSEKSVQTYGPFNQPSTSNGIRREAVELDRMNPPCAVCGDPSSGIHFGADSCAACSAFFRRTVAVKRDFQCSGEILNYCTNLKGSSSCKKCRFEKCLSVGMEMGSVQCNRDSIGRYSKKAEMLQEKNVSSVKDNVLSDLVMNYNALNYRRSLFYSMEQPIEEAFDEKEPPIREMRSISESLYQMRQLEPRLAADFVRSLQFLKDSHLTIKELHSLYQNFDVTRQAVEEPFLTYKHQMLDKNCWVMLNRNYIDLSSTQKYFDDGTMIELTLNRQTAENLFIPSLQSAIANVSTRMRKHKVDETEMIALYGVALFDPGVNELSSEARDKMLTARGLISKSLLQRYEDDDVDDPEIRLGTLYIDVYTYSKVHAITTSENKHLLDIFDIFPMCKERLRESIVVNKDAASADLKQLRVDVTGAAGTSYEGEKFSLQFRFTQQYPVNSPEVMYVGENIPVHPHVYSNGHICLSILSEDWTPAMSVQTVCLSILSMLSSAREKKRPPDNASSRML</sequence>
<feature type="domain" description="UBC core" evidence="11">
    <location>
        <begin position="600"/>
        <end position="732"/>
    </location>
</feature>
<dbReference type="PRINTS" id="PR00047">
    <property type="entry name" value="STROIDFINGER"/>
</dbReference>
<dbReference type="PANTHER" id="PTHR46011">
    <property type="entry name" value="NUCLEAR HORMONE RECEPTOR FAMILY MEMBER NHR-86-RELATED"/>
    <property type="match status" value="1"/>
</dbReference>
<evidence type="ECO:0000256" key="3">
    <source>
        <dbReference type="ARBA" id="ARBA00022723"/>
    </source>
</evidence>
<evidence type="ECO:0008006" key="16">
    <source>
        <dbReference type="Google" id="ProtNLM"/>
    </source>
</evidence>
<dbReference type="Gene3D" id="1.10.565.10">
    <property type="entry name" value="Retinoid X Receptor"/>
    <property type="match status" value="1"/>
</dbReference>
<dbReference type="SMART" id="SM00212">
    <property type="entry name" value="UBCc"/>
    <property type="match status" value="1"/>
</dbReference>
<dbReference type="PROSITE" id="PS00031">
    <property type="entry name" value="NUCLEAR_REC_DBD_1"/>
    <property type="match status" value="1"/>
</dbReference>
<evidence type="ECO:0000256" key="7">
    <source>
        <dbReference type="ARBA" id="ARBA00023125"/>
    </source>
</evidence>
<keyword evidence="6" id="KW-0805">Transcription regulation</keyword>
<accession>A0ABR1DPW6</accession>
<keyword evidence="15" id="KW-1185">Reference proteome</keyword>
<organism evidence="14 15">
    <name type="scientific">Necator americanus</name>
    <name type="common">Human hookworm</name>
    <dbReference type="NCBI Taxonomy" id="51031"/>
    <lineage>
        <taxon>Eukaryota</taxon>
        <taxon>Metazoa</taxon>
        <taxon>Ecdysozoa</taxon>
        <taxon>Nematoda</taxon>
        <taxon>Chromadorea</taxon>
        <taxon>Rhabditida</taxon>
        <taxon>Rhabditina</taxon>
        <taxon>Rhabditomorpha</taxon>
        <taxon>Strongyloidea</taxon>
        <taxon>Ancylostomatidae</taxon>
        <taxon>Bunostominae</taxon>
        <taxon>Necator</taxon>
    </lineage>
</organism>
<dbReference type="Pfam" id="PF00105">
    <property type="entry name" value="zf-C4"/>
    <property type="match status" value="1"/>
</dbReference>
<dbReference type="SUPFAM" id="SSF57716">
    <property type="entry name" value="Glucocorticoid receptor-like (DNA-binding domain)"/>
    <property type="match status" value="1"/>
</dbReference>
<dbReference type="InterPro" id="IPR016135">
    <property type="entry name" value="UBQ-conjugating_enzyme/RWD"/>
</dbReference>
<proteinExistence type="inferred from homology"/>
<evidence type="ECO:0000313" key="14">
    <source>
        <dbReference type="EMBL" id="KAK6751511.1"/>
    </source>
</evidence>
<dbReference type="Proteomes" id="UP001303046">
    <property type="component" value="Unassembled WGS sequence"/>
</dbReference>
<keyword evidence="9" id="KW-0675">Receptor</keyword>
<keyword evidence="10" id="KW-0539">Nucleus</keyword>
<dbReference type="CDD" id="cd23808">
    <property type="entry name" value="UBCc_UBE2W"/>
    <property type="match status" value="1"/>
</dbReference>
<evidence type="ECO:0000256" key="2">
    <source>
        <dbReference type="ARBA" id="ARBA00005993"/>
    </source>
</evidence>
<evidence type="ECO:0000256" key="6">
    <source>
        <dbReference type="ARBA" id="ARBA00023015"/>
    </source>
</evidence>
<dbReference type="Gene3D" id="3.30.50.10">
    <property type="entry name" value="Erythroid Transcription Factor GATA-1, subunit A"/>
    <property type="match status" value="1"/>
</dbReference>
<evidence type="ECO:0000256" key="4">
    <source>
        <dbReference type="ARBA" id="ARBA00022771"/>
    </source>
</evidence>